<dbReference type="RefSeq" id="WP_130413945.1">
    <property type="nucleotide sequence ID" value="NZ_SHKX01000013.1"/>
</dbReference>
<reference evidence="13 14" key="1">
    <citation type="submission" date="2019-02" db="EMBL/GenBank/DDBJ databases">
        <title>Genomic Encyclopedia of Type Strains, Phase IV (KMG-IV): sequencing the most valuable type-strain genomes for metagenomic binning, comparative biology and taxonomic classification.</title>
        <authorList>
            <person name="Goeker M."/>
        </authorList>
    </citation>
    <scope>NUCLEOTIDE SEQUENCE [LARGE SCALE GENOMIC DNA]</scope>
    <source>
        <strain evidence="13 14">DSM 105135</strain>
    </source>
</reference>
<dbReference type="InterPro" id="IPR019987">
    <property type="entry name" value="GTP-bd_ribosome_bio_YsxC"/>
</dbReference>
<name>A0A4Q7YNY3_9GAMM</name>
<keyword evidence="6" id="KW-0460">Magnesium</keyword>
<sequence>MAEQHPVLVLLSKAQFMTSAPRLSSCPPGIGHEVAFVGRSNAGKSSAINALTRQRQLARASKTPGRTQLLNFFGLDGEERRLVDLPGYGYAAVPEAMKIAWQKELQNYLLKRDSLRGLMLLMDIRHPMLNYDVEMLKWAQAGKLPVHILLTKCDKLNRGPAMTTVQEVAKKLKEQGLTATISLFSALRGIGMEEAADKLGEWLHYPPQEGEAIPEANPGEEDSAPPA</sequence>
<feature type="domain" description="EngB-type G" evidence="12">
    <location>
        <begin position="30"/>
        <end position="205"/>
    </location>
</feature>
<keyword evidence="5 10" id="KW-0547">Nucleotide-binding</keyword>
<dbReference type="OrthoDB" id="9804921at2"/>
<feature type="compositionally biased region" description="Acidic residues" evidence="11">
    <location>
        <begin position="218"/>
        <end position="227"/>
    </location>
</feature>
<evidence type="ECO:0000256" key="6">
    <source>
        <dbReference type="ARBA" id="ARBA00022842"/>
    </source>
</evidence>
<evidence type="ECO:0000256" key="2">
    <source>
        <dbReference type="ARBA" id="ARBA00009638"/>
    </source>
</evidence>
<evidence type="ECO:0000256" key="1">
    <source>
        <dbReference type="ARBA" id="ARBA00001946"/>
    </source>
</evidence>
<keyword evidence="9 10" id="KW-0131">Cell cycle</keyword>
<accession>A0A4Q7YNY3</accession>
<evidence type="ECO:0000256" key="9">
    <source>
        <dbReference type="ARBA" id="ARBA00023306"/>
    </source>
</evidence>
<feature type="region of interest" description="Disordered" evidence="11">
    <location>
        <begin position="206"/>
        <end position="227"/>
    </location>
</feature>
<gene>
    <name evidence="10" type="primary">engB</name>
    <name evidence="13" type="ORF">EV700_2330</name>
</gene>
<dbReference type="EMBL" id="SHKX01000013">
    <property type="protein sequence ID" value="RZU38399.1"/>
    <property type="molecule type" value="Genomic_DNA"/>
</dbReference>
<dbReference type="InterPro" id="IPR027417">
    <property type="entry name" value="P-loop_NTPase"/>
</dbReference>
<comment type="caution">
    <text evidence="13">The sequence shown here is derived from an EMBL/GenBank/DDBJ whole genome shotgun (WGS) entry which is preliminary data.</text>
</comment>
<evidence type="ECO:0000256" key="10">
    <source>
        <dbReference type="HAMAP-Rule" id="MF_00321"/>
    </source>
</evidence>
<evidence type="ECO:0000259" key="12">
    <source>
        <dbReference type="PROSITE" id="PS51706"/>
    </source>
</evidence>
<evidence type="ECO:0000256" key="7">
    <source>
        <dbReference type="ARBA" id="ARBA00023134"/>
    </source>
</evidence>
<keyword evidence="14" id="KW-1185">Reference proteome</keyword>
<dbReference type="GO" id="GO:0005829">
    <property type="term" value="C:cytosol"/>
    <property type="evidence" value="ECO:0007669"/>
    <property type="project" value="TreeGrafter"/>
</dbReference>
<keyword evidence="4" id="KW-0479">Metal-binding</keyword>
<dbReference type="InterPro" id="IPR006073">
    <property type="entry name" value="GTP-bd"/>
</dbReference>
<keyword evidence="7 10" id="KW-0342">GTP-binding</keyword>
<dbReference type="GO" id="GO:0046872">
    <property type="term" value="F:metal ion binding"/>
    <property type="evidence" value="ECO:0007669"/>
    <property type="project" value="UniProtKB-KW"/>
</dbReference>
<evidence type="ECO:0000256" key="8">
    <source>
        <dbReference type="ARBA" id="ARBA00023210"/>
    </source>
</evidence>
<dbReference type="HAMAP" id="MF_00321">
    <property type="entry name" value="GTPase_EngB"/>
    <property type="match status" value="1"/>
</dbReference>
<dbReference type="Proteomes" id="UP000292423">
    <property type="component" value="Unassembled WGS sequence"/>
</dbReference>
<dbReference type="GO" id="GO:0005525">
    <property type="term" value="F:GTP binding"/>
    <property type="evidence" value="ECO:0007669"/>
    <property type="project" value="UniProtKB-UniRule"/>
</dbReference>
<dbReference type="PANTHER" id="PTHR11649:SF13">
    <property type="entry name" value="ENGB-TYPE G DOMAIN-CONTAINING PROTEIN"/>
    <property type="match status" value="1"/>
</dbReference>
<dbReference type="PROSITE" id="PS51706">
    <property type="entry name" value="G_ENGB"/>
    <property type="match status" value="1"/>
</dbReference>
<dbReference type="AlphaFoldDB" id="A0A4Q7YNY3"/>
<dbReference type="InterPro" id="IPR030393">
    <property type="entry name" value="G_ENGB_dom"/>
</dbReference>
<evidence type="ECO:0000256" key="4">
    <source>
        <dbReference type="ARBA" id="ARBA00022723"/>
    </source>
</evidence>
<dbReference type="Pfam" id="PF01926">
    <property type="entry name" value="MMR_HSR1"/>
    <property type="match status" value="1"/>
</dbReference>
<comment type="function">
    <text evidence="10">Necessary for normal cell division and for the maintenance of normal septation.</text>
</comment>
<comment type="similarity">
    <text evidence="2 10">Belongs to the TRAFAC class TrmE-Era-EngA-EngB-Septin-like GTPase superfamily. EngB GTPase family.</text>
</comment>
<evidence type="ECO:0000256" key="11">
    <source>
        <dbReference type="SAM" id="MobiDB-lite"/>
    </source>
</evidence>
<evidence type="ECO:0000256" key="3">
    <source>
        <dbReference type="ARBA" id="ARBA00022618"/>
    </source>
</evidence>
<dbReference type="NCBIfam" id="TIGR03598">
    <property type="entry name" value="GTPase_YsxC"/>
    <property type="match status" value="1"/>
</dbReference>
<comment type="cofactor">
    <cofactor evidence="1">
        <name>Mg(2+)</name>
        <dbReference type="ChEBI" id="CHEBI:18420"/>
    </cofactor>
</comment>
<dbReference type="CDD" id="cd01876">
    <property type="entry name" value="YihA_EngB"/>
    <property type="match status" value="1"/>
</dbReference>
<dbReference type="Gene3D" id="3.40.50.300">
    <property type="entry name" value="P-loop containing nucleotide triphosphate hydrolases"/>
    <property type="match status" value="1"/>
</dbReference>
<dbReference type="GO" id="GO:0000917">
    <property type="term" value="P:division septum assembly"/>
    <property type="evidence" value="ECO:0007669"/>
    <property type="project" value="UniProtKB-KW"/>
</dbReference>
<keyword evidence="8 10" id="KW-0717">Septation</keyword>
<proteinExistence type="inferred from homology"/>
<dbReference type="SUPFAM" id="SSF52540">
    <property type="entry name" value="P-loop containing nucleoside triphosphate hydrolases"/>
    <property type="match status" value="1"/>
</dbReference>
<evidence type="ECO:0000256" key="5">
    <source>
        <dbReference type="ARBA" id="ARBA00022741"/>
    </source>
</evidence>
<protein>
    <recommendedName>
        <fullName evidence="10">Probable GTP-binding protein EngB</fullName>
    </recommendedName>
</protein>
<evidence type="ECO:0000313" key="13">
    <source>
        <dbReference type="EMBL" id="RZU38399.1"/>
    </source>
</evidence>
<evidence type="ECO:0000313" key="14">
    <source>
        <dbReference type="Proteomes" id="UP000292423"/>
    </source>
</evidence>
<organism evidence="13 14">
    <name type="scientific">Fluviicoccus keumensis</name>
    <dbReference type="NCBI Taxonomy" id="1435465"/>
    <lineage>
        <taxon>Bacteria</taxon>
        <taxon>Pseudomonadati</taxon>
        <taxon>Pseudomonadota</taxon>
        <taxon>Gammaproteobacteria</taxon>
        <taxon>Moraxellales</taxon>
        <taxon>Moraxellaceae</taxon>
        <taxon>Fluviicoccus</taxon>
    </lineage>
</organism>
<dbReference type="PANTHER" id="PTHR11649">
    <property type="entry name" value="MSS1/TRME-RELATED GTP-BINDING PROTEIN"/>
    <property type="match status" value="1"/>
</dbReference>
<keyword evidence="3 10" id="KW-0132">Cell division</keyword>
<dbReference type="FunFam" id="3.40.50.300:FF:000098">
    <property type="entry name" value="Probable GTP-binding protein EngB"/>
    <property type="match status" value="1"/>
</dbReference>